<dbReference type="PIRSF" id="PIRSF004749">
    <property type="entry name" value="Pep_def"/>
    <property type="match status" value="1"/>
</dbReference>
<evidence type="ECO:0000256" key="4">
    <source>
        <dbReference type="ARBA" id="ARBA00022917"/>
    </source>
</evidence>
<dbReference type="GO" id="GO:0006412">
    <property type="term" value="P:translation"/>
    <property type="evidence" value="ECO:0007669"/>
    <property type="project" value="UniProtKB-UniRule"/>
</dbReference>
<organism evidence="7 8">
    <name type="scientific">Candidatus Propionivibrio aalborgensis</name>
    <dbReference type="NCBI Taxonomy" id="1860101"/>
    <lineage>
        <taxon>Bacteria</taxon>
        <taxon>Pseudomonadati</taxon>
        <taxon>Pseudomonadota</taxon>
        <taxon>Betaproteobacteria</taxon>
        <taxon>Rhodocyclales</taxon>
        <taxon>Rhodocyclaceae</taxon>
        <taxon>Propionivibrio</taxon>
    </lineage>
</organism>
<comment type="similarity">
    <text evidence="1 6">Belongs to the polypeptide deformylase family.</text>
</comment>
<evidence type="ECO:0000256" key="6">
    <source>
        <dbReference type="HAMAP-Rule" id="MF_00163"/>
    </source>
</evidence>
<evidence type="ECO:0000313" key="8">
    <source>
        <dbReference type="Proteomes" id="UP000199600"/>
    </source>
</evidence>
<dbReference type="PANTHER" id="PTHR10458:SF20">
    <property type="entry name" value="PEPTIDE DEFORMYLASE 1"/>
    <property type="match status" value="1"/>
</dbReference>
<keyword evidence="2 6" id="KW-0479">Metal-binding</keyword>
<comment type="catalytic activity">
    <reaction evidence="6">
        <text>N-terminal N-formyl-L-methionyl-[peptide] + H2O = N-terminal L-methionyl-[peptide] + formate</text>
        <dbReference type="Rhea" id="RHEA:24420"/>
        <dbReference type="Rhea" id="RHEA-COMP:10639"/>
        <dbReference type="Rhea" id="RHEA-COMP:10640"/>
        <dbReference type="ChEBI" id="CHEBI:15377"/>
        <dbReference type="ChEBI" id="CHEBI:15740"/>
        <dbReference type="ChEBI" id="CHEBI:49298"/>
        <dbReference type="ChEBI" id="CHEBI:64731"/>
        <dbReference type="EC" id="3.5.1.88"/>
    </reaction>
</comment>
<evidence type="ECO:0000256" key="1">
    <source>
        <dbReference type="ARBA" id="ARBA00010759"/>
    </source>
</evidence>
<gene>
    <name evidence="6 7" type="primary">def</name>
    <name evidence="7" type="ORF">PROAA_2920016</name>
</gene>
<accession>A0A1A8XV24</accession>
<proteinExistence type="inferred from homology"/>
<dbReference type="Proteomes" id="UP000199600">
    <property type="component" value="Unassembled WGS sequence"/>
</dbReference>
<dbReference type="AlphaFoldDB" id="A0A1A8XV24"/>
<dbReference type="Gene3D" id="3.90.45.10">
    <property type="entry name" value="Peptide deformylase"/>
    <property type="match status" value="1"/>
</dbReference>
<keyword evidence="5 6" id="KW-0408">Iron</keyword>
<feature type="binding site" evidence="6">
    <location>
        <position position="153"/>
    </location>
    <ligand>
        <name>Fe cation</name>
        <dbReference type="ChEBI" id="CHEBI:24875"/>
    </ligand>
</feature>
<keyword evidence="3 6" id="KW-0378">Hydrolase</keyword>
<feature type="active site" evidence="6">
    <location>
        <position position="154"/>
    </location>
</feature>
<dbReference type="InterPro" id="IPR036821">
    <property type="entry name" value="Peptide_deformylase_sf"/>
</dbReference>
<dbReference type="HAMAP" id="MF_00163">
    <property type="entry name" value="Pep_deformylase"/>
    <property type="match status" value="1"/>
</dbReference>
<evidence type="ECO:0000313" key="7">
    <source>
        <dbReference type="EMBL" id="SBT08869.1"/>
    </source>
</evidence>
<feature type="binding site" evidence="6">
    <location>
        <position position="157"/>
    </location>
    <ligand>
        <name>Fe cation</name>
        <dbReference type="ChEBI" id="CHEBI:24875"/>
    </ligand>
</feature>
<dbReference type="PANTHER" id="PTHR10458">
    <property type="entry name" value="PEPTIDE DEFORMYLASE"/>
    <property type="match status" value="1"/>
</dbReference>
<dbReference type="GO" id="GO:0042586">
    <property type="term" value="F:peptide deformylase activity"/>
    <property type="evidence" value="ECO:0007669"/>
    <property type="project" value="UniProtKB-UniRule"/>
</dbReference>
<dbReference type="EC" id="3.5.1.88" evidence="6"/>
<dbReference type="GO" id="GO:0046872">
    <property type="term" value="F:metal ion binding"/>
    <property type="evidence" value="ECO:0007669"/>
    <property type="project" value="UniProtKB-KW"/>
</dbReference>
<name>A0A1A8XV24_9RHOO</name>
<sequence>MCVRSSRRWWAVAIRTVLRMGDPRLLEQARALESFASPELLALIADMEETMHHLDGAGLAAPQIGVALRVVIFGFDENPRYPEAGSVPYTVLINPVLTPLSDAIEEGWEGCLSVPGLRGSVPRWQHLHYRGFDPFGQEIERSVEGFHARVVQHECDHLDGVLYPMRMTDFSRFGFVDSFLQDSTASTSD</sequence>
<evidence type="ECO:0000256" key="3">
    <source>
        <dbReference type="ARBA" id="ARBA00022801"/>
    </source>
</evidence>
<keyword evidence="4 6" id="KW-0648">Protein biosynthesis</keyword>
<protein>
    <recommendedName>
        <fullName evidence="6">Peptide deformylase</fullName>
        <shortName evidence="6">PDF</shortName>
        <ecNumber evidence="6">3.5.1.88</ecNumber>
    </recommendedName>
    <alternativeName>
        <fullName evidence="6">Polypeptide deformylase</fullName>
    </alternativeName>
</protein>
<dbReference type="InterPro" id="IPR023635">
    <property type="entry name" value="Peptide_deformylase"/>
</dbReference>
<evidence type="ECO:0000256" key="5">
    <source>
        <dbReference type="ARBA" id="ARBA00023004"/>
    </source>
</evidence>
<evidence type="ECO:0000256" key="2">
    <source>
        <dbReference type="ARBA" id="ARBA00022723"/>
    </source>
</evidence>
<feature type="binding site" evidence="6">
    <location>
        <position position="111"/>
    </location>
    <ligand>
        <name>Fe cation</name>
        <dbReference type="ChEBI" id="CHEBI:24875"/>
    </ligand>
</feature>
<dbReference type="EMBL" id="FLQY01000215">
    <property type="protein sequence ID" value="SBT08869.1"/>
    <property type="molecule type" value="Genomic_DNA"/>
</dbReference>
<dbReference type="NCBIfam" id="NF001159">
    <property type="entry name" value="PRK00150.1-3"/>
    <property type="match status" value="1"/>
</dbReference>
<dbReference type="PRINTS" id="PR01576">
    <property type="entry name" value="PDEFORMYLASE"/>
</dbReference>
<keyword evidence="8" id="KW-1185">Reference proteome</keyword>
<dbReference type="CDD" id="cd00487">
    <property type="entry name" value="Pep_deformylase"/>
    <property type="match status" value="1"/>
</dbReference>
<dbReference type="FunFam" id="3.90.45.10:FF:000003">
    <property type="entry name" value="Peptide deformylase"/>
    <property type="match status" value="1"/>
</dbReference>
<dbReference type="SUPFAM" id="SSF56420">
    <property type="entry name" value="Peptide deformylase"/>
    <property type="match status" value="1"/>
</dbReference>
<dbReference type="Pfam" id="PF01327">
    <property type="entry name" value="Pep_deformylase"/>
    <property type="match status" value="1"/>
</dbReference>
<comment type="function">
    <text evidence="6">Removes the formyl group from the N-terminal Met of newly synthesized proteins. Requires at least a dipeptide for an efficient rate of reaction. N-terminal L-methionine is a prerequisite for activity but the enzyme has broad specificity at other positions.</text>
</comment>
<comment type="cofactor">
    <cofactor evidence="6">
        <name>Fe(2+)</name>
        <dbReference type="ChEBI" id="CHEBI:29033"/>
    </cofactor>
    <text evidence="6">Binds 1 Fe(2+) ion.</text>
</comment>
<reference evidence="7 8" key="1">
    <citation type="submission" date="2016-06" db="EMBL/GenBank/DDBJ databases">
        <authorList>
            <person name="Kjaerup R.B."/>
            <person name="Dalgaard T.S."/>
            <person name="Juul-Madsen H.R."/>
        </authorList>
    </citation>
    <scope>NUCLEOTIDE SEQUENCE [LARGE SCALE GENOMIC DNA]</scope>
    <source>
        <strain evidence="7">2</strain>
    </source>
</reference>